<dbReference type="EMBL" id="CVRI01000001">
    <property type="protein sequence ID" value="CRK86538.1"/>
    <property type="molecule type" value="Genomic_DNA"/>
</dbReference>
<dbReference type="Gene3D" id="2.60.40.420">
    <property type="entry name" value="Cupredoxins - blue copper proteins"/>
    <property type="match status" value="2"/>
</dbReference>
<accession>A0A1J1HG62</accession>
<dbReference type="STRING" id="568069.A0A1J1HG62"/>
<protein>
    <submittedName>
        <fullName evidence="1">CLUMA_CG000110, isoform A</fullName>
    </submittedName>
</protein>
<dbReference type="SUPFAM" id="SSF49503">
    <property type="entry name" value="Cupredoxins"/>
    <property type="match status" value="1"/>
</dbReference>
<dbReference type="AlphaFoldDB" id="A0A1J1HG62"/>
<dbReference type="InterPro" id="IPR008972">
    <property type="entry name" value="Cupredoxin"/>
</dbReference>
<proteinExistence type="predicted"/>
<organism evidence="1 2">
    <name type="scientific">Clunio marinus</name>
    <dbReference type="NCBI Taxonomy" id="568069"/>
    <lineage>
        <taxon>Eukaryota</taxon>
        <taxon>Metazoa</taxon>
        <taxon>Ecdysozoa</taxon>
        <taxon>Arthropoda</taxon>
        <taxon>Hexapoda</taxon>
        <taxon>Insecta</taxon>
        <taxon>Pterygota</taxon>
        <taxon>Neoptera</taxon>
        <taxon>Endopterygota</taxon>
        <taxon>Diptera</taxon>
        <taxon>Nematocera</taxon>
        <taxon>Chironomoidea</taxon>
        <taxon>Chironomidae</taxon>
        <taxon>Clunio</taxon>
    </lineage>
</organism>
<keyword evidence="2" id="KW-1185">Reference proteome</keyword>
<evidence type="ECO:0000313" key="2">
    <source>
        <dbReference type="Proteomes" id="UP000183832"/>
    </source>
</evidence>
<evidence type="ECO:0000313" key="1">
    <source>
        <dbReference type="EMBL" id="CRK86538.1"/>
    </source>
</evidence>
<dbReference type="OrthoDB" id="2121828at2759"/>
<gene>
    <name evidence="1" type="primary">similar to multicopper oxidase</name>
    <name evidence="1" type="ORF">CLUMA_CG000110</name>
</gene>
<dbReference type="Proteomes" id="UP000183832">
    <property type="component" value="Unassembled WGS sequence"/>
</dbReference>
<name>A0A1J1HG62_9DIPT</name>
<reference evidence="1 2" key="1">
    <citation type="submission" date="2015-04" db="EMBL/GenBank/DDBJ databases">
        <authorList>
            <person name="Syromyatnikov M.Y."/>
            <person name="Popov V.N."/>
        </authorList>
    </citation>
    <scope>NUCLEOTIDE SEQUENCE [LARGE SCALE GENOMIC DNA]</scope>
</reference>
<sequence length="219" mass="25405">MQKTHLLILQGQFLEIWHCVVISQCVIESVHIDFSETFRYGFKATEAGIIFYHSNSGHHKINDQLREIDYDPNFALYDHLKEHLIIVSDWMVGLGEEFIPWLSSKITRRSITGTPLEVFRVQRGQRYRFRFVSSMSHICPAIFDFYDLQPATVESLASTLGERYGFVINANQSEDILWWRIKTVGSCEASQVEQFVMLSYAKPEINSEVLTKSIANFQE</sequence>